<evidence type="ECO:0000313" key="2">
    <source>
        <dbReference type="EMBL" id="PIS17930.1"/>
    </source>
</evidence>
<dbReference type="PANTHER" id="PTHR10093">
    <property type="entry name" value="IRON-SULFUR CLUSTER ASSEMBLY ENZYME NIFU HOMOLOG"/>
    <property type="match status" value="1"/>
</dbReference>
<name>A0A2H0WZ34_9BACT</name>
<feature type="domain" description="NIF system FeS cluster assembly NifU N-terminal" evidence="1">
    <location>
        <begin position="3"/>
        <end position="112"/>
    </location>
</feature>
<sequence>MDMYREDVMDHYEHPRNQGSFGDAQDKDVLTARDSNASCGDMVKFYIRIAKGKIIEVKWEGIGCAITTASASKLSEYLVGKKIEDIRKLGEEELVKKAIGFEINPGRSKCLTLPVKVVKKLCRS</sequence>
<dbReference type="Pfam" id="PF01592">
    <property type="entry name" value="NifU_N"/>
    <property type="match status" value="1"/>
</dbReference>
<reference evidence="3" key="1">
    <citation type="submission" date="2017-09" db="EMBL/GenBank/DDBJ databases">
        <title>Depth-based differentiation of microbial function through sediment-hosted aquifers and enrichment of novel symbionts in the deep terrestrial subsurface.</title>
        <authorList>
            <person name="Probst A.J."/>
            <person name="Ladd B."/>
            <person name="Jarett J.K."/>
            <person name="Geller-Mcgrath D.E."/>
            <person name="Sieber C.M.K."/>
            <person name="Emerson J.B."/>
            <person name="Anantharaman K."/>
            <person name="Thomas B.C."/>
            <person name="Malmstrom R."/>
            <person name="Stieglmeier M."/>
            <person name="Klingl A."/>
            <person name="Woyke T."/>
            <person name="Ryan C.M."/>
            <person name="Banfield J.F."/>
        </authorList>
    </citation>
    <scope>NUCLEOTIDE SEQUENCE [LARGE SCALE GENOMIC DNA]</scope>
</reference>
<protein>
    <submittedName>
        <fullName evidence="2">Fe-S cluster protein</fullName>
    </submittedName>
</protein>
<dbReference type="InterPro" id="IPR002871">
    <property type="entry name" value="NIF_FeS_clus_asmbl_NifU_N"/>
</dbReference>
<proteinExistence type="predicted"/>
<gene>
    <name evidence="2" type="ORF">COT54_02000</name>
</gene>
<evidence type="ECO:0000313" key="3">
    <source>
        <dbReference type="Proteomes" id="UP000229574"/>
    </source>
</evidence>
<dbReference type="Gene3D" id="3.90.1010.10">
    <property type="match status" value="1"/>
</dbReference>
<dbReference type="GO" id="GO:0005506">
    <property type="term" value="F:iron ion binding"/>
    <property type="evidence" value="ECO:0007669"/>
    <property type="project" value="InterPro"/>
</dbReference>
<dbReference type="EMBL" id="PEYY01000082">
    <property type="protein sequence ID" value="PIS17930.1"/>
    <property type="molecule type" value="Genomic_DNA"/>
</dbReference>
<evidence type="ECO:0000259" key="1">
    <source>
        <dbReference type="Pfam" id="PF01592"/>
    </source>
</evidence>
<dbReference type="Proteomes" id="UP000229574">
    <property type="component" value="Unassembled WGS sequence"/>
</dbReference>
<comment type="caution">
    <text evidence="2">The sequence shown here is derived from an EMBL/GenBank/DDBJ whole genome shotgun (WGS) entry which is preliminary data.</text>
</comment>
<dbReference type="AlphaFoldDB" id="A0A2H0WZ34"/>
<dbReference type="GO" id="GO:0016226">
    <property type="term" value="P:iron-sulfur cluster assembly"/>
    <property type="evidence" value="ECO:0007669"/>
    <property type="project" value="InterPro"/>
</dbReference>
<dbReference type="SUPFAM" id="SSF82649">
    <property type="entry name" value="SufE/NifU"/>
    <property type="match status" value="1"/>
</dbReference>
<dbReference type="CDD" id="cd06664">
    <property type="entry name" value="IscU_like"/>
    <property type="match status" value="1"/>
</dbReference>
<dbReference type="GO" id="GO:0051536">
    <property type="term" value="F:iron-sulfur cluster binding"/>
    <property type="evidence" value="ECO:0007669"/>
    <property type="project" value="InterPro"/>
</dbReference>
<organism evidence="2 3">
    <name type="scientific">Candidatus Collierbacteria bacterium CG09_land_8_20_14_0_10_46_12</name>
    <dbReference type="NCBI Taxonomy" id="1974533"/>
    <lineage>
        <taxon>Bacteria</taxon>
        <taxon>Candidatus Collieribacteriota</taxon>
    </lineage>
</organism>
<accession>A0A2H0WZ34</accession>